<comment type="subcellular location">
    <subcellularLocation>
        <location evidence="1">Membrane</location>
        <topology evidence="1">Multi-pass membrane protein</topology>
    </subcellularLocation>
</comment>
<dbReference type="GO" id="GO:0008610">
    <property type="term" value="P:lipid biosynthetic process"/>
    <property type="evidence" value="ECO:0007669"/>
    <property type="project" value="InterPro"/>
</dbReference>
<feature type="domain" description="Very-long-chain aldehyde decarbonylase CER1-like C-terminal" evidence="8">
    <location>
        <begin position="444"/>
        <end position="605"/>
    </location>
</feature>
<gene>
    <name evidence="9" type="ORF">SLEP1_g34071</name>
</gene>
<reference evidence="9 10" key="1">
    <citation type="journal article" date="2021" name="Commun. Biol.">
        <title>The genome of Shorea leprosula (Dipterocarpaceae) highlights the ecological relevance of drought in aseasonal tropical rainforests.</title>
        <authorList>
            <person name="Ng K.K.S."/>
            <person name="Kobayashi M.J."/>
            <person name="Fawcett J.A."/>
            <person name="Hatakeyama M."/>
            <person name="Paape T."/>
            <person name="Ng C.H."/>
            <person name="Ang C.C."/>
            <person name="Tnah L.H."/>
            <person name="Lee C.T."/>
            <person name="Nishiyama T."/>
            <person name="Sese J."/>
            <person name="O'Brien M.J."/>
            <person name="Copetti D."/>
            <person name="Mohd Noor M.I."/>
            <person name="Ong R.C."/>
            <person name="Putra M."/>
            <person name="Sireger I.Z."/>
            <person name="Indrioko S."/>
            <person name="Kosugi Y."/>
            <person name="Izuno A."/>
            <person name="Isagi Y."/>
            <person name="Lee S.L."/>
            <person name="Shimizu K.K."/>
        </authorList>
    </citation>
    <scope>NUCLEOTIDE SEQUENCE [LARGE SCALE GENOMIC DNA]</scope>
    <source>
        <strain evidence="9">214</strain>
    </source>
</reference>
<feature type="transmembrane region" description="Helical" evidence="6">
    <location>
        <begin position="182"/>
        <end position="210"/>
    </location>
</feature>
<proteinExistence type="inferred from homology"/>
<evidence type="ECO:0000256" key="2">
    <source>
        <dbReference type="ARBA" id="ARBA00009324"/>
    </source>
</evidence>
<keyword evidence="3 6" id="KW-0812">Transmembrane</keyword>
<dbReference type="Pfam" id="PF12076">
    <property type="entry name" value="CER1-like_C"/>
    <property type="match status" value="1"/>
</dbReference>
<evidence type="ECO:0000256" key="4">
    <source>
        <dbReference type="ARBA" id="ARBA00022989"/>
    </source>
</evidence>
<dbReference type="InterPro" id="IPR006694">
    <property type="entry name" value="Fatty_acid_hydroxylase"/>
</dbReference>
<name>A0AAV5KIT0_9ROSI</name>
<dbReference type="GO" id="GO:0005506">
    <property type="term" value="F:iron ion binding"/>
    <property type="evidence" value="ECO:0007669"/>
    <property type="project" value="InterPro"/>
</dbReference>
<dbReference type="InterPro" id="IPR050307">
    <property type="entry name" value="Sterol_Desaturase_Related"/>
</dbReference>
<evidence type="ECO:0000256" key="5">
    <source>
        <dbReference type="ARBA" id="ARBA00023136"/>
    </source>
</evidence>
<sequence length="610" mass="70472">MATRPGILSDWPWQPLGKFKYVILVPSVLHSVYSFATKEENERDLFDFLVFPFLLFRVVHHQIWISLCRYVTAKGKKRIVDKGIEFGQVDRESNWDDQILLNGVLFYVWNKAMLRAYDPPLWRTDGAILALLLHIGPVEFIYYWLHRALHNHFLYARYHSHHHSSIVTEPITSLVHPFAEQLMYFSLMALPLMGMVLSGTISILAAFAYITYIDFMNDMGHCNIEFIPQWIYTVFPPLKYLLYTPTFHSRHHTQFRTNYSLFVPLYDYIYGTVDESTDDVYETSLARQEESPDVVHLTHLTTVDSIYHLQLGLASMASYPYKPSQWYLMVIMWPVTCWSMILTWVYGHAFVSERNAFKKLKLQSWVVPRYNMQYSSNSRREGINNLIEEAILKAEKKGAKHEELNMNGELYIQRHPQLRIKIVDGSSLAAAIVLQSIPKETTQVILRGKLSKVASTIAFALCQKGIQVITVNKNEYMKLKQNEELGTNVVLSESYNQKIWLAGDGLTEKEQLKALKGTLFIPFSPVPPRKVREDCYYHATPAMVAPKSLENLHSCENWLQRRVMSAARVAGIVHALEGWDVHECGNSVFNTEKVWEAALQHGFRPLTVPD</sequence>
<dbReference type="PANTHER" id="PTHR11863">
    <property type="entry name" value="STEROL DESATURASE"/>
    <property type="match status" value="1"/>
</dbReference>
<evidence type="ECO:0000313" key="9">
    <source>
        <dbReference type="EMBL" id="GKV24458.1"/>
    </source>
</evidence>
<evidence type="ECO:0000256" key="3">
    <source>
        <dbReference type="ARBA" id="ARBA00022692"/>
    </source>
</evidence>
<dbReference type="GO" id="GO:0016491">
    <property type="term" value="F:oxidoreductase activity"/>
    <property type="evidence" value="ECO:0007669"/>
    <property type="project" value="InterPro"/>
</dbReference>
<organism evidence="9 10">
    <name type="scientific">Rubroshorea leprosula</name>
    <dbReference type="NCBI Taxonomy" id="152421"/>
    <lineage>
        <taxon>Eukaryota</taxon>
        <taxon>Viridiplantae</taxon>
        <taxon>Streptophyta</taxon>
        <taxon>Embryophyta</taxon>
        <taxon>Tracheophyta</taxon>
        <taxon>Spermatophyta</taxon>
        <taxon>Magnoliopsida</taxon>
        <taxon>eudicotyledons</taxon>
        <taxon>Gunneridae</taxon>
        <taxon>Pentapetalae</taxon>
        <taxon>rosids</taxon>
        <taxon>malvids</taxon>
        <taxon>Malvales</taxon>
        <taxon>Dipterocarpaceae</taxon>
        <taxon>Rubroshorea</taxon>
    </lineage>
</organism>
<evidence type="ECO:0000259" key="7">
    <source>
        <dbReference type="Pfam" id="PF04116"/>
    </source>
</evidence>
<dbReference type="Pfam" id="PF04116">
    <property type="entry name" value="FA_hydroxylase"/>
    <property type="match status" value="1"/>
</dbReference>
<evidence type="ECO:0000256" key="6">
    <source>
        <dbReference type="SAM" id="Phobius"/>
    </source>
</evidence>
<keyword evidence="5 6" id="KW-0472">Membrane</keyword>
<dbReference type="GO" id="GO:0016020">
    <property type="term" value="C:membrane"/>
    <property type="evidence" value="ECO:0007669"/>
    <property type="project" value="UniProtKB-SubCell"/>
</dbReference>
<keyword evidence="4 6" id="KW-1133">Transmembrane helix</keyword>
<keyword evidence="10" id="KW-1185">Reference proteome</keyword>
<dbReference type="AlphaFoldDB" id="A0AAV5KIT0"/>
<comment type="similarity">
    <text evidence="2">Belongs to the sterol desaturase family.</text>
</comment>
<evidence type="ECO:0000259" key="8">
    <source>
        <dbReference type="Pfam" id="PF12076"/>
    </source>
</evidence>
<evidence type="ECO:0000256" key="1">
    <source>
        <dbReference type="ARBA" id="ARBA00004141"/>
    </source>
</evidence>
<feature type="domain" description="Fatty acid hydroxylase" evidence="7">
    <location>
        <begin position="133"/>
        <end position="272"/>
    </location>
</feature>
<dbReference type="InterPro" id="IPR021940">
    <property type="entry name" value="CER1-like_C"/>
</dbReference>
<dbReference type="EMBL" id="BPVZ01000065">
    <property type="protein sequence ID" value="GKV24458.1"/>
    <property type="molecule type" value="Genomic_DNA"/>
</dbReference>
<accession>A0AAV5KIT0</accession>
<comment type="caution">
    <text evidence="9">The sequence shown here is derived from an EMBL/GenBank/DDBJ whole genome shotgun (WGS) entry which is preliminary data.</text>
</comment>
<feature type="transmembrane region" description="Helical" evidence="6">
    <location>
        <begin position="326"/>
        <end position="347"/>
    </location>
</feature>
<evidence type="ECO:0000313" key="10">
    <source>
        <dbReference type="Proteomes" id="UP001054252"/>
    </source>
</evidence>
<protein>
    <submittedName>
        <fullName evidence="9">Uncharacterized protein</fullName>
    </submittedName>
</protein>
<dbReference type="Proteomes" id="UP001054252">
    <property type="component" value="Unassembled WGS sequence"/>
</dbReference>